<sequence>MDRWYELDGCDNVRDLGGLPTVDGGQTRYGVLLRSDTLQHLTAAGVARLRDEFGLGTVLDLRAVEEAAREGRGLLEFEPVRYHNLSFLTTRWVMPDDPTYDALVRTRTSDDRVSHYLDYVRLAGDAVATAVRLVCDATSGPTLFHCAAGKDRTGVLAALVLTIAGVERDAIIADYVATNERIHLIETRLSQLPSYKRGIQTRSEADQLRVRADVMAGFLDGVDADWGSAEAWALQAGIPEKSVASLRQRLVTADAS</sequence>
<evidence type="ECO:0000313" key="3">
    <source>
        <dbReference type="EMBL" id="ONH29762.1"/>
    </source>
</evidence>
<evidence type="ECO:0000313" key="4">
    <source>
        <dbReference type="Proteomes" id="UP000188929"/>
    </source>
</evidence>
<dbReference type="PANTHER" id="PTHR31126">
    <property type="entry name" value="TYROSINE-PROTEIN PHOSPHATASE"/>
    <property type="match status" value="1"/>
</dbReference>
<dbReference type="AlphaFoldDB" id="A0A1V2IAL7"/>
<dbReference type="InterPro" id="IPR016130">
    <property type="entry name" value="Tyr_Pase_AS"/>
</dbReference>
<accession>A0A1V2IAL7</accession>
<dbReference type="RefSeq" id="WP_076817820.1">
    <property type="nucleotide sequence ID" value="NZ_MOMC01000031.1"/>
</dbReference>
<name>A0A1V2IAL7_9ACTN</name>
<evidence type="ECO:0000256" key="1">
    <source>
        <dbReference type="ARBA" id="ARBA00009580"/>
    </source>
</evidence>
<dbReference type="PROSITE" id="PS00383">
    <property type="entry name" value="TYR_PHOSPHATASE_1"/>
    <property type="match status" value="1"/>
</dbReference>
<dbReference type="STRING" id="1834516.BL253_16050"/>
<dbReference type="PANTHER" id="PTHR31126:SF1">
    <property type="entry name" value="TYROSINE SPECIFIC PROTEIN PHOSPHATASES DOMAIN-CONTAINING PROTEIN"/>
    <property type="match status" value="1"/>
</dbReference>
<comment type="caution">
    <text evidence="3">The sequence shown here is derived from an EMBL/GenBank/DDBJ whole genome shotgun (WGS) entry which is preliminary data.</text>
</comment>
<protein>
    <submittedName>
        <fullName evidence="3">Protein tyrosine phosphatase</fullName>
    </submittedName>
</protein>
<organism evidence="3 4">
    <name type="scientific">Pseudofrankia asymbiotica</name>
    <dbReference type="NCBI Taxonomy" id="1834516"/>
    <lineage>
        <taxon>Bacteria</taxon>
        <taxon>Bacillati</taxon>
        <taxon>Actinomycetota</taxon>
        <taxon>Actinomycetes</taxon>
        <taxon>Frankiales</taxon>
        <taxon>Frankiaceae</taxon>
        <taxon>Pseudofrankia</taxon>
    </lineage>
</organism>
<dbReference type="PROSITE" id="PS50056">
    <property type="entry name" value="TYR_PHOSPHATASE_2"/>
    <property type="match status" value="1"/>
</dbReference>
<comment type="similarity">
    <text evidence="1">Belongs to the protein-tyrosine phosphatase family.</text>
</comment>
<dbReference type="GO" id="GO:0004721">
    <property type="term" value="F:phosphoprotein phosphatase activity"/>
    <property type="evidence" value="ECO:0007669"/>
    <property type="project" value="InterPro"/>
</dbReference>
<gene>
    <name evidence="3" type="ORF">BL253_16050</name>
</gene>
<evidence type="ECO:0000259" key="2">
    <source>
        <dbReference type="PROSITE" id="PS50056"/>
    </source>
</evidence>
<feature type="domain" description="Tyrosine specific protein phosphatases" evidence="2">
    <location>
        <begin position="114"/>
        <end position="192"/>
    </location>
</feature>
<dbReference type="EMBL" id="MOMC01000031">
    <property type="protein sequence ID" value="ONH29762.1"/>
    <property type="molecule type" value="Genomic_DNA"/>
</dbReference>
<proteinExistence type="inferred from homology"/>
<dbReference type="InterPro" id="IPR000387">
    <property type="entry name" value="Tyr_Pase_dom"/>
</dbReference>
<dbReference type="Proteomes" id="UP000188929">
    <property type="component" value="Unassembled WGS sequence"/>
</dbReference>
<dbReference type="Pfam" id="PF13350">
    <property type="entry name" value="Y_phosphatase3"/>
    <property type="match status" value="1"/>
</dbReference>
<dbReference type="Gene3D" id="3.90.190.10">
    <property type="entry name" value="Protein tyrosine phosphatase superfamily"/>
    <property type="match status" value="1"/>
</dbReference>
<dbReference type="OrthoDB" id="1188001at2"/>
<dbReference type="SUPFAM" id="SSF52799">
    <property type="entry name" value="(Phosphotyrosine protein) phosphatases II"/>
    <property type="match status" value="1"/>
</dbReference>
<dbReference type="InterPro" id="IPR026893">
    <property type="entry name" value="Tyr/Ser_Pase_IphP-type"/>
</dbReference>
<reference evidence="4" key="1">
    <citation type="submission" date="2016-10" db="EMBL/GenBank/DDBJ databases">
        <title>Frankia sp. NRRL B-16386 Genome sequencing.</title>
        <authorList>
            <person name="Ghodhbane-Gtari F."/>
            <person name="Swanson E."/>
            <person name="Gueddou A."/>
            <person name="Hezbri K."/>
            <person name="Ktari K."/>
            <person name="Nouioui I."/>
            <person name="Morris K."/>
            <person name="Simpson S."/>
            <person name="Abebe-Akele F."/>
            <person name="Thomas K."/>
            <person name="Gtari M."/>
            <person name="Tisa L.S."/>
        </authorList>
    </citation>
    <scope>NUCLEOTIDE SEQUENCE [LARGE SCALE GENOMIC DNA]</scope>
    <source>
        <strain evidence="4">NRRL B-16386</strain>
    </source>
</reference>
<keyword evidence="4" id="KW-1185">Reference proteome</keyword>
<dbReference type="InterPro" id="IPR029021">
    <property type="entry name" value="Prot-tyrosine_phosphatase-like"/>
</dbReference>